<protein>
    <submittedName>
        <fullName evidence="3">Nitrogen fixation protein NifZ</fullName>
    </submittedName>
</protein>
<dbReference type="Proteomes" id="UP000672039">
    <property type="component" value="Chromosome"/>
</dbReference>
<dbReference type="Pfam" id="PF04319">
    <property type="entry name" value="NifZ"/>
    <property type="match status" value="1"/>
</dbReference>
<dbReference type="EMBL" id="CP072801">
    <property type="protein sequence ID" value="QTR47750.1"/>
    <property type="molecule type" value="Genomic_DNA"/>
</dbReference>
<keyword evidence="4" id="KW-1185">Reference proteome</keyword>
<dbReference type="RefSeq" id="WP_210223993.1">
    <property type="nucleotide sequence ID" value="NZ_CP072801.1"/>
</dbReference>
<keyword evidence="2" id="KW-0535">Nitrogen fixation</keyword>
<evidence type="ECO:0000256" key="2">
    <source>
        <dbReference type="ARBA" id="ARBA00023231"/>
    </source>
</evidence>
<proteinExistence type="inferred from homology"/>
<sequence length="85" mass="9088">MDIAQIQPGDMVFAAADLFSDGEIPGYAEGALVVKAGTRGVLINTGHYEEYPDVEFYLVQFEDESGTLGVSLGCWAEELATETAP</sequence>
<dbReference type="InterPro" id="IPR007415">
    <property type="entry name" value="Nitrogenase_MoFe_mat_NifZ"/>
</dbReference>
<evidence type="ECO:0000256" key="1">
    <source>
        <dbReference type="ARBA" id="ARBA00008027"/>
    </source>
</evidence>
<reference evidence="3 4" key="1">
    <citation type="submission" date="2021-04" db="EMBL/GenBank/DDBJ databases">
        <title>Genomics, taxonomy and metabolism of representatives of sulfur bacteria of the genus Thiothrix: Thiothrix fructosivorans QT, Thiothrix unzii A1T and three new species, Thiothrix subterranea sp. nov., Thiothrix litoralis sp. nov. and 'Candidatus Thiothrix anitrata' sp. nov.</title>
        <authorList>
            <person name="Ravin N.V."/>
            <person name="Smolyakov D."/>
            <person name="Rudenko T.S."/>
            <person name="Mardanov A.V."/>
            <person name="Beletsky A.V."/>
            <person name="Markov N.D."/>
            <person name="Fomenkov A.I."/>
            <person name="Roberts R.J."/>
            <person name="Karnachuk O.V."/>
            <person name="Novikov A."/>
            <person name="Grabovich M.Y."/>
        </authorList>
    </citation>
    <scope>NUCLEOTIDE SEQUENCE [LARGE SCALE GENOMIC DNA]</scope>
    <source>
        <strain evidence="3 4">AS</strain>
    </source>
</reference>
<name>A0ABX7WVW0_9GAMM</name>
<evidence type="ECO:0000313" key="3">
    <source>
        <dbReference type="EMBL" id="QTR47750.1"/>
    </source>
</evidence>
<comment type="similarity">
    <text evidence="1">Belongs to the NifZ family.</text>
</comment>
<accession>A0ABX7WVW0</accession>
<gene>
    <name evidence="3" type="ORF">J9253_07470</name>
</gene>
<organism evidence="3 4">
    <name type="scientific">Thiothrix litoralis</name>
    <dbReference type="NCBI Taxonomy" id="2891210"/>
    <lineage>
        <taxon>Bacteria</taxon>
        <taxon>Pseudomonadati</taxon>
        <taxon>Pseudomonadota</taxon>
        <taxon>Gammaproteobacteria</taxon>
        <taxon>Thiotrichales</taxon>
        <taxon>Thiotrichaceae</taxon>
        <taxon>Thiothrix</taxon>
    </lineage>
</organism>
<evidence type="ECO:0000313" key="4">
    <source>
        <dbReference type="Proteomes" id="UP000672039"/>
    </source>
</evidence>